<organism evidence="9 10">
    <name type="scientific">Ureibacillus thermosphaericus</name>
    <dbReference type="NCBI Taxonomy" id="51173"/>
    <lineage>
        <taxon>Bacteria</taxon>
        <taxon>Bacillati</taxon>
        <taxon>Bacillota</taxon>
        <taxon>Bacilli</taxon>
        <taxon>Bacillales</taxon>
        <taxon>Caryophanaceae</taxon>
        <taxon>Ureibacillus</taxon>
    </lineage>
</organism>
<feature type="transmembrane region" description="Helical" evidence="7">
    <location>
        <begin position="66"/>
        <end position="86"/>
    </location>
</feature>
<dbReference type="GO" id="GO:0016740">
    <property type="term" value="F:transferase activity"/>
    <property type="evidence" value="ECO:0007669"/>
    <property type="project" value="UniProtKB-KW"/>
</dbReference>
<evidence type="ECO:0000256" key="5">
    <source>
        <dbReference type="ARBA" id="ARBA00022989"/>
    </source>
</evidence>
<evidence type="ECO:0000313" key="10">
    <source>
        <dbReference type="Proteomes" id="UP000557217"/>
    </source>
</evidence>
<dbReference type="AlphaFoldDB" id="A0A840Q0X1"/>
<feature type="transmembrane region" description="Helical" evidence="7">
    <location>
        <begin position="149"/>
        <end position="167"/>
    </location>
</feature>
<feature type="transmembrane region" description="Helical" evidence="7">
    <location>
        <begin position="119"/>
        <end position="137"/>
    </location>
</feature>
<keyword evidence="5 7" id="KW-1133">Transmembrane helix</keyword>
<sequence length="477" mass="54738">MNKQKICGLLIFLISPLIGVVLLELFLRKELQLTFTWIMGNIGIFIISTLIFFVIECFLLSIINNYYFSILLSYAFFFTFAVINYYKLNIINEPLLPWDLYFFNQVVDLLPVLYNNLNIAFAIFSLLIIAILTYLILKYAKVSVLKWKGKLSILVISLIILTMFINYPKNFINTFVTKSGASLISWDQKTNQINNGFIVGFLINIPSLYIKEPKNYTYENVMNYINEINYSSNNTYEISGKNPNIVVIMSEAFWELKNLGLNSINPTVDRFKIGNIVSPTFGGGTANVEFEVLTGFSMNHLPGGSIPYQQYISKDIPSLATVLKEKGYNATAIHTYYKYFWNRDEVYQHLGFEKFIGLDDLKNPKYYGDYYVDDYEINSLILDEIKKNEKPTFIYAVTMQNHGPYLDTRYGDNTEKIVDSYSSETNQILNTYGTGIIHSDNALHSLFDTLGSLKEPTLVVFFGDHLPALGNVYNQLN</sequence>
<comment type="pathway">
    <text evidence="2">Cell wall biogenesis; lipoteichoic acid biosynthesis.</text>
</comment>
<protein>
    <submittedName>
        <fullName evidence="9">Phosphoglycerol transferase MdoB-like AlkP superfamily enzyme</fullName>
    </submittedName>
</protein>
<comment type="caution">
    <text evidence="9">The sequence shown here is derived from an EMBL/GenBank/DDBJ whole genome shotgun (WGS) entry which is preliminary data.</text>
</comment>
<proteinExistence type="predicted"/>
<feature type="transmembrane region" description="Helical" evidence="7">
    <location>
        <begin position="7"/>
        <end position="27"/>
    </location>
</feature>
<dbReference type="InterPro" id="IPR050448">
    <property type="entry name" value="OpgB/LTA_synthase_biosynth"/>
</dbReference>
<dbReference type="SUPFAM" id="SSF53649">
    <property type="entry name" value="Alkaline phosphatase-like"/>
    <property type="match status" value="1"/>
</dbReference>
<keyword evidence="10" id="KW-1185">Reference proteome</keyword>
<dbReference type="InterPro" id="IPR017850">
    <property type="entry name" value="Alkaline_phosphatase_core_sf"/>
</dbReference>
<keyword evidence="9" id="KW-0808">Transferase</keyword>
<evidence type="ECO:0000313" key="9">
    <source>
        <dbReference type="EMBL" id="MBB5150561.1"/>
    </source>
</evidence>
<evidence type="ECO:0000256" key="6">
    <source>
        <dbReference type="ARBA" id="ARBA00023136"/>
    </source>
</evidence>
<feature type="domain" description="Sulfatase N-terminal" evidence="8">
    <location>
        <begin position="243"/>
        <end position="473"/>
    </location>
</feature>
<accession>A0A840Q0X1</accession>
<evidence type="ECO:0000259" key="8">
    <source>
        <dbReference type="Pfam" id="PF00884"/>
    </source>
</evidence>
<dbReference type="PANTHER" id="PTHR47371:SF3">
    <property type="entry name" value="PHOSPHOGLYCEROL TRANSFERASE I"/>
    <property type="match status" value="1"/>
</dbReference>
<dbReference type="Proteomes" id="UP000557217">
    <property type="component" value="Unassembled WGS sequence"/>
</dbReference>
<keyword evidence="6 7" id="KW-0472">Membrane</keyword>
<dbReference type="EMBL" id="JACHGZ010000067">
    <property type="protein sequence ID" value="MBB5150561.1"/>
    <property type="molecule type" value="Genomic_DNA"/>
</dbReference>
<evidence type="ECO:0000256" key="7">
    <source>
        <dbReference type="SAM" id="Phobius"/>
    </source>
</evidence>
<evidence type="ECO:0000256" key="4">
    <source>
        <dbReference type="ARBA" id="ARBA00022692"/>
    </source>
</evidence>
<dbReference type="CDD" id="cd16015">
    <property type="entry name" value="LTA_synthase"/>
    <property type="match status" value="1"/>
</dbReference>
<evidence type="ECO:0000256" key="2">
    <source>
        <dbReference type="ARBA" id="ARBA00004936"/>
    </source>
</evidence>
<dbReference type="InterPro" id="IPR000917">
    <property type="entry name" value="Sulfatase_N"/>
</dbReference>
<reference evidence="9 10" key="1">
    <citation type="submission" date="2020-08" db="EMBL/GenBank/DDBJ databases">
        <title>Genomic Encyclopedia of Type Strains, Phase IV (KMG-IV): sequencing the most valuable type-strain genomes for metagenomic binning, comparative biology and taxonomic classification.</title>
        <authorList>
            <person name="Goeker M."/>
        </authorList>
    </citation>
    <scope>NUCLEOTIDE SEQUENCE [LARGE SCALE GENOMIC DNA]</scope>
    <source>
        <strain evidence="9 10">DSM 10633</strain>
    </source>
</reference>
<keyword evidence="3" id="KW-1003">Cell membrane</keyword>
<evidence type="ECO:0000256" key="3">
    <source>
        <dbReference type="ARBA" id="ARBA00022475"/>
    </source>
</evidence>
<dbReference type="Pfam" id="PF00884">
    <property type="entry name" value="Sulfatase"/>
    <property type="match status" value="1"/>
</dbReference>
<dbReference type="RefSeq" id="WP_168412882.1">
    <property type="nucleotide sequence ID" value="NZ_JAAXPW010000065.1"/>
</dbReference>
<gene>
    <name evidence="9" type="ORF">HNR36_002988</name>
</gene>
<dbReference type="GO" id="GO:0005886">
    <property type="term" value="C:plasma membrane"/>
    <property type="evidence" value="ECO:0007669"/>
    <property type="project" value="UniProtKB-SubCell"/>
</dbReference>
<dbReference type="PANTHER" id="PTHR47371">
    <property type="entry name" value="LIPOTEICHOIC ACID SYNTHASE"/>
    <property type="match status" value="1"/>
</dbReference>
<evidence type="ECO:0000256" key="1">
    <source>
        <dbReference type="ARBA" id="ARBA00004651"/>
    </source>
</evidence>
<comment type="subcellular location">
    <subcellularLocation>
        <location evidence="1">Cell membrane</location>
        <topology evidence="1">Multi-pass membrane protein</topology>
    </subcellularLocation>
</comment>
<feature type="transmembrane region" description="Helical" evidence="7">
    <location>
        <begin position="33"/>
        <end position="59"/>
    </location>
</feature>
<dbReference type="Gene3D" id="3.40.720.10">
    <property type="entry name" value="Alkaline Phosphatase, subunit A"/>
    <property type="match status" value="1"/>
</dbReference>
<keyword evidence="4 7" id="KW-0812">Transmembrane</keyword>
<name>A0A840Q0X1_URETH</name>